<dbReference type="AlphaFoldDB" id="A0A0C1UEE1"/>
<dbReference type="InterPro" id="IPR004299">
    <property type="entry name" value="MBOAT_fam"/>
</dbReference>
<name>A0A0C1UEE1_9CLOT</name>
<evidence type="ECO:0000256" key="1">
    <source>
        <dbReference type="ARBA" id="ARBA00004651"/>
    </source>
</evidence>
<feature type="transmembrane region" description="Helical" evidence="8">
    <location>
        <begin position="105"/>
        <end position="127"/>
    </location>
</feature>
<protein>
    <submittedName>
        <fullName evidence="9">MBOAT, membrane-bound O-acyltransferase family protein</fullName>
    </submittedName>
</protein>
<proteinExistence type="inferred from homology"/>
<evidence type="ECO:0000256" key="4">
    <source>
        <dbReference type="ARBA" id="ARBA00022692"/>
    </source>
</evidence>
<keyword evidence="7 9" id="KW-0012">Acyltransferase</keyword>
<dbReference type="InterPro" id="IPR024194">
    <property type="entry name" value="Ac/AlaTfrase_AlgI/DltB"/>
</dbReference>
<comment type="subcellular location">
    <subcellularLocation>
        <location evidence="1">Cell membrane</location>
        <topology evidence="1">Multi-pass membrane protein</topology>
    </subcellularLocation>
</comment>
<dbReference type="InterPro" id="IPR051085">
    <property type="entry name" value="MB_O-acyltransferase"/>
</dbReference>
<keyword evidence="5 8" id="KW-1133">Transmembrane helix</keyword>
<dbReference type="InterPro" id="IPR028362">
    <property type="entry name" value="AlgI"/>
</dbReference>
<dbReference type="PIRSF" id="PIRSF500217">
    <property type="entry name" value="AlgI"/>
    <property type="match status" value="1"/>
</dbReference>
<dbReference type="PANTHER" id="PTHR13285:SF18">
    <property type="entry name" value="PROTEIN-CYSTEINE N-PALMITOYLTRANSFERASE RASP"/>
    <property type="match status" value="1"/>
</dbReference>
<feature type="transmembrane region" description="Helical" evidence="8">
    <location>
        <begin position="357"/>
        <end position="387"/>
    </location>
</feature>
<evidence type="ECO:0000256" key="8">
    <source>
        <dbReference type="SAM" id="Phobius"/>
    </source>
</evidence>
<sequence>MVFSSLIFIFVFLPLTIFIYYISPKSLRNLILLLVSLVFYAWGEPLYILIMIFSTVFDYVNGLLIDKYRERKGIARAVFINSIVINLGILCFFKYYGFVVDNINNIFNLSINASTLPLPVGISFYTFQTMSYAIDVYLDKVPVQKNIISFGAYVTMFPQLVAGPIVKYGDVAKQLDERKETLDKFGEGAELFIRGLSKKVLLANNIGLLWTTVKATPMAELTVISAWLGIIAFTFQIYFDFSGYSDMALGLGKMFGFDLMENFNYPYISKSVTEFWRRWHISLGSWFREYVYIPLGGNRTGQLKQLRNLFVVWFLTGLWHGANWNFILWGLYFGFFVTIEKLFLLKWLKNRPKFIGHIYTLIIVIVGWVFFEFESLSLAMGFIGTMFGFGKHLLMDSKTLYYISTNIVLFIVLAICSTPLPRKVIVSIRERLKMVGAIVVPPIYLILIFLSTAYLVNETYNPFLYFRF</sequence>
<dbReference type="GO" id="GO:0016746">
    <property type="term" value="F:acyltransferase activity"/>
    <property type="evidence" value="ECO:0007669"/>
    <property type="project" value="UniProtKB-KW"/>
</dbReference>
<dbReference type="STRING" id="29341.RSJ17_02550"/>
<evidence type="ECO:0000256" key="5">
    <source>
        <dbReference type="ARBA" id="ARBA00022989"/>
    </source>
</evidence>
<feature type="transmembrane region" description="Helical" evidence="8">
    <location>
        <begin position="221"/>
        <end position="239"/>
    </location>
</feature>
<dbReference type="PIRSF" id="PIRSF016636">
    <property type="entry name" value="AlgI_DltB"/>
    <property type="match status" value="1"/>
</dbReference>
<feature type="transmembrane region" description="Helical" evidence="8">
    <location>
        <begin position="6"/>
        <end position="23"/>
    </location>
</feature>
<keyword evidence="6 7" id="KW-0472">Membrane</keyword>
<feature type="transmembrane region" description="Helical" evidence="8">
    <location>
        <begin position="399"/>
        <end position="420"/>
    </location>
</feature>
<evidence type="ECO:0000256" key="3">
    <source>
        <dbReference type="ARBA" id="ARBA00022475"/>
    </source>
</evidence>
<dbReference type="RefSeq" id="WP_039634770.1">
    <property type="nucleotide sequence ID" value="NZ_AYSO01000018.1"/>
</dbReference>
<comment type="similarity">
    <text evidence="2 7">Belongs to the membrane-bound acyltransferase family.</text>
</comment>
<keyword evidence="7 9" id="KW-0808">Transferase</keyword>
<gene>
    <name evidence="9" type="ORF">U732_2425</name>
</gene>
<comment type="caution">
    <text evidence="9">The sequence shown here is derived from an EMBL/GenBank/DDBJ whole genome shotgun (WGS) entry which is preliminary data.</text>
</comment>
<dbReference type="OrthoDB" id="9805788at2"/>
<dbReference type="Pfam" id="PF03062">
    <property type="entry name" value="MBOAT"/>
    <property type="match status" value="1"/>
</dbReference>
<feature type="transmembrane region" description="Helical" evidence="8">
    <location>
        <begin position="147"/>
        <end position="169"/>
    </location>
</feature>
<evidence type="ECO:0000256" key="2">
    <source>
        <dbReference type="ARBA" id="ARBA00010323"/>
    </source>
</evidence>
<dbReference type="Proteomes" id="UP000031366">
    <property type="component" value="Unassembled WGS sequence"/>
</dbReference>
<evidence type="ECO:0000256" key="7">
    <source>
        <dbReference type="PIRNR" id="PIRNR016636"/>
    </source>
</evidence>
<dbReference type="GO" id="GO:0042121">
    <property type="term" value="P:alginic acid biosynthetic process"/>
    <property type="evidence" value="ECO:0007669"/>
    <property type="project" value="InterPro"/>
</dbReference>
<reference evidence="9 10" key="1">
    <citation type="journal article" date="2015" name="Infect. Genet. Evol.">
        <title>Genomic sequences of six botulinum neurotoxin-producing strains representing three clostridial species illustrate the mobility and diversity of botulinum neurotoxin genes.</title>
        <authorList>
            <person name="Smith T.J."/>
            <person name="Hill K.K."/>
            <person name="Xie G."/>
            <person name="Foley B.T."/>
            <person name="Williamson C.H."/>
            <person name="Foster J.T."/>
            <person name="Johnson S.L."/>
            <person name="Chertkov O."/>
            <person name="Teshima H."/>
            <person name="Gibbons H.S."/>
            <person name="Johnsky L.A."/>
            <person name="Karavis M.A."/>
            <person name="Smith L.A."/>
        </authorList>
    </citation>
    <scope>NUCLEOTIDE SEQUENCE [LARGE SCALE GENOMIC DNA]</scope>
    <source>
        <strain evidence="9 10">CDC 2741</strain>
    </source>
</reference>
<keyword evidence="10" id="KW-1185">Reference proteome</keyword>
<keyword evidence="4 8" id="KW-0812">Transmembrane</keyword>
<organism evidence="9 10">
    <name type="scientific">Clostridium argentinense CDC 2741</name>
    <dbReference type="NCBI Taxonomy" id="1418104"/>
    <lineage>
        <taxon>Bacteria</taxon>
        <taxon>Bacillati</taxon>
        <taxon>Bacillota</taxon>
        <taxon>Clostridia</taxon>
        <taxon>Eubacteriales</taxon>
        <taxon>Clostridiaceae</taxon>
        <taxon>Clostridium</taxon>
    </lineage>
</organism>
<evidence type="ECO:0000256" key="6">
    <source>
        <dbReference type="ARBA" id="ARBA00023136"/>
    </source>
</evidence>
<keyword evidence="3 7" id="KW-1003">Cell membrane</keyword>
<dbReference type="EMBL" id="AYSO01000018">
    <property type="protein sequence ID" value="KIE45765.1"/>
    <property type="molecule type" value="Genomic_DNA"/>
</dbReference>
<feature type="transmembrane region" description="Helical" evidence="8">
    <location>
        <begin position="30"/>
        <end position="53"/>
    </location>
</feature>
<dbReference type="GO" id="GO:0005886">
    <property type="term" value="C:plasma membrane"/>
    <property type="evidence" value="ECO:0007669"/>
    <property type="project" value="UniProtKB-SubCell"/>
</dbReference>
<feature type="transmembrane region" description="Helical" evidence="8">
    <location>
        <begin position="432"/>
        <end position="456"/>
    </location>
</feature>
<accession>A0A0C1UEE1</accession>
<feature type="transmembrane region" description="Helical" evidence="8">
    <location>
        <begin position="73"/>
        <end position="93"/>
    </location>
</feature>
<evidence type="ECO:0000313" key="10">
    <source>
        <dbReference type="Proteomes" id="UP000031366"/>
    </source>
</evidence>
<dbReference type="PANTHER" id="PTHR13285">
    <property type="entry name" value="ACYLTRANSFERASE"/>
    <property type="match status" value="1"/>
</dbReference>
<evidence type="ECO:0000313" key="9">
    <source>
        <dbReference type="EMBL" id="KIE45765.1"/>
    </source>
</evidence>